<feature type="compositionally biased region" description="Polar residues" evidence="1">
    <location>
        <begin position="198"/>
        <end position="224"/>
    </location>
</feature>
<evidence type="ECO:0000313" key="2">
    <source>
        <dbReference type="EMBL" id="CAB1442823.1"/>
    </source>
</evidence>
<dbReference type="EMBL" id="CADEAL010002935">
    <property type="protein sequence ID" value="CAB1442823.1"/>
    <property type="molecule type" value="Genomic_DNA"/>
</dbReference>
<feature type="compositionally biased region" description="Low complexity" evidence="1">
    <location>
        <begin position="70"/>
        <end position="93"/>
    </location>
</feature>
<feature type="compositionally biased region" description="Polar residues" evidence="1">
    <location>
        <begin position="52"/>
        <end position="69"/>
    </location>
</feature>
<gene>
    <name evidence="2" type="ORF">PLEPLA_LOCUS30541</name>
</gene>
<evidence type="ECO:0000256" key="1">
    <source>
        <dbReference type="SAM" id="MobiDB-lite"/>
    </source>
</evidence>
<feature type="region of interest" description="Disordered" evidence="1">
    <location>
        <begin position="196"/>
        <end position="257"/>
    </location>
</feature>
<comment type="caution">
    <text evidence="2">The sequence shown here is derived from an EMBL/GenBank/DDBJ whole genome shotgun (WGS) entry which is preliminary data.</text>
</comment>
<evidence type="ECO:0000313" key="3">
    <source>
        <dbReference type="Proteomes" id="UP001153269"/>
    </source>
</evidence>
<feature type="compositionally biased region" description="Polar residues" evidence="1">
    <location>
        <begin position="1"/>
        <end position="14"/>
    </location>
</feature>
<feature type="compositionally biased region" description="Low complexity" evidence="1">
    <location>
        <begin position="235"/>
        <end position="253"/>
    </location>
</feature>
<name>A0A9N7YYH8_PLEPL</name>
<accession>A0A9N7YYH8</accession>
<feature type="compositionally biased region" description="Low complexity" evidence="1">
    <location>
        <begin position="22"/>
        <end position="31"/>
    </location>
</feature>
<proteinExistence type="predicted"/>
<feature type="compositionally biased region" description="Low complexity" evidence="1">
    <location>
        <begin position="132"/>
        <end position="153"/>
    </location>
</feature>
<feature type="region of interest" description="Disordered" evidence="1">
    <location>
        <begin position="132"/>
        <end position="164"/>
    </location>
</feature>
<sequence>MTSQTLRRSFSSNLADRPPSPVRSSSSGLRRSWTEGGRRSFGFSGSERGSFDQQESCPPSPRSGWSSYNSSPPCLSPQPGLQSPLSPSRLSPGKGTLGGQHFTSVPWPDVQELSSRYNGTDDLDISVTTATITSSPSPLSTPSPSVLYSPTPSDSHKEWGDPELEDGNCRSQIICAYVSRPAHELTLSSSCLALSSSGMTSPPLTSHQYQSRPSQVKPQPQVQMATEARSAPSNHSPLPQNHSPLPQSSSPLSFTHKTGNLKSNYATTVNLQIAGSGRITSFSTAQVSLTQTLQGGAGAGAGAGGGGAGPGQMVRRVSINGHSHIQSPLPQNHNRL</sequence>
<feature type="region of interest" description="Disordered" evidence="1">
    <location>
        <begin position="1"/>
        <end position="107"/>
    </location>
</feature>
<keyword evidence="3" id="KW-1185">Reference proteome</keyword>
<dbReference type="Proteomes" id="UP001153269">
    <property type="component" value="Unassembled WGS sequence"/>
</dbReference>
<dbReference type="AlphaFoldDB" id="A0A9N7YYH8"/>
<protein>
    <submittedName>
        <fullName evidence="2">Uncharacterized protein</fullName>
    </submittedName>
</protein>
<reference evidence="2" key="1">
    <citation type="submission" date="2020-03" db="EMBL/GenBank/DDBJ databases">
        <authorList>
            <person name="Weist P."/>
        </authorList>
    </citation>
    <scope>NUCLEOTIDE SEQUENCE</scope>
</reference>
<organism evidence="2 3">
    <name type="scientific">Pleuronectes platessa</name>
    <name type="common">European plaice</name>
    <dbReference type="NCBI Taxonomy" id="8262"/>
    <lineage>
        <taxon>Eukaryota</taxon>
        <taxon>Metazoa</taxon>
        <taxon>Chordata</taxon>
        <taxon>Craniata</taxon>
        <taxon>Vertebrata</taxon>
        <taxon>Euteleostomi</taxon>
        <taxon>Actinopterygii</taxon>
        <taxon>Neopterygii</taxon>
        <taxon>Teleostei</taxon>
        <taxon>Neoteleostei</taxon>
        <taxon>Acanthomorphata</taxon>
        <taxon>Carangaria</taxon>
        <taxon>Pleuronectiformes</taxon>
        <taxon>Pleuronectoidei</taxon>
        <taxon>Pleuronectidae</taxon>
        <taxon>Pleuronectes</taxon>
    </lineage>
</organism>